<protein>
    <submittedName>
        <fullName evidence="1">PD-(D/E)XK nuclease superfamily protein</fullName>
    </submittedName>
</protein>
<reference evidence="2" key="1">
    <citation type="submission" date="2016-10" db="EMBL/GenBank/DDBJ databases">
        <authorList>
            <person name="Varghese N."/>
            <person name="Submissions S."/>
        </authorList>
    </citation>
    <scope>NUCLEOTIDE SEQUENCE [LARGE SCALE GENOMIC DNA]</scope>
    <source>
        <strain evidence="2">CGMCC 1.8975</strain>
    </source>
</reference>
<accession>A0A1H3IRI4</accession>
<dbReference type="RefSeq" id="WP_092740329.1">
    <property type="nucleotide sequence ID" value="NZ_FNOV01000007.1"/>
</dbReference>
<dbReference type="AlphaFoldDB" id="A0A1H3IRI4"/>
<name>A0A1H3IRI4_9BACT</name>
<organism evidence="1 2">
    <name type="scientific">Hymenobacter psychrophilus</name>
    <dbReference type="NCBI Taxonomy" id="651662"/>
    <lineage>
        <taxon>Bacteria</taxon>
        <taxon>Pseudomonadati</taxon>
        <taxon>Bacteroidota</taxon>
        <taxon>Cytophagia</taxon>
        <taxon>Cytophagales</taxon>
        <taxon>Hymenobacteraceae</taxon>
        <taxon>Hymenobacter</taxon>
    </lineage>
</organism>
<gene>
    <name evidence="1" type="ORF">SAMN04488069_107130</name>
</gene>
<sequence length="385" mass="44477">MEIQVVRKLLNQVTAINRTQEKLNLLGGAEFNVFKILGLQTNEVRTHSAFIGELLNPRGCHGLKSRFLELFLETLRIENFHAELASVQVEKYAGPIDDNYLEGGRIDIHLKGQHGQFIFIENKIYAGDQRNQLARYYNYEPRAHLIYLTLDGNLPSDWSLGQLAPEQYNVCSYRVEISQWLEKCYKEAAAYPTVRETIGQYLNLISSLVGNVPDNFMKEEVKRLLLHDRANIESAAYLAEMLQEVKAETVALLNSELYEKWDRAFRGDLCPLEKYTITFSKQDNYFGFTASKGEMREICRDKALAPFVALVKEVHPKFKNNGWWLGWKNFIKATAFESLPLETLFIMANSEEERARLIEEIISEAKPHYTAFKKLVSAYKRREKS</sequence>
<evidence type="ECO:0000313" key="2">
    <source>
        <dbReference type="Proteomes" id="UP000199249"/>
    </source>
</evidence>
<dbReference type="STRING" id="651662.SAMN04488069_107130"/>
<dbReference type="InterPro" id="IPR029470">
    <property type="entry name" value="PDDEXK_4"/>
</dbReference>
<dbReference type="OrthoDB" id="6346224at2"/>
<keyword evidence="2" id="KW-1185">Reference proteome</keyword>
<dbReference type="Proteomes" id="UP000199249">
    <property type="component" value="Unassembled WGS sequence"/>
</dbReference>
<evidence type="ECO:0000313" key="1">
    <source>
        <dbReference type="EMBL" id="SDY30396.1"/>
    </source>
</evidence>
<dbReference type="EMBL" id="FNOV01000007">
    <property type="protein sequence ID" value="SDY30396.1"/>
    <property type="molecule type" value="Genomic_DNA"/>
</dbReference>
<proteinExistence type="predicted"/>
<dbReference type="Pfam" id="PF14281">
    <property type="entry name" value="PDDEXK_4"/>
    <property type="match status" value="1"/>
</dbReference>